<dbReference type="Pfam" id="PF19583">
    <property type="entry name" value="ODP"/>
    <property type="match status" value="1"/>
</dbReference>
<evidence type="ECO:0000313" key="4">
    <source>
        <dbReference type="Proteomes" id="UP000266506"/>
    </source>
</evidence>
<dbReference type="GO" id="GO:0010181">
    <property type="term" value="F:FMN binding"/>
    <property type="evidence" value="ECO:0007669"/>
    <property type="project" value="InterPro"/>
</dbReference>
<dbReference type="InterPro" id="IPR016440">
    <property type="entry name" value="Rubredoxin-O_OxRdtase"/>
</dbReference>
<evidence type="ECO:0000259" key="2">
    <source>
        <dbReference type="PROSITE" id="PS50902"/>
    </source>
</evidence>
<dbReference type="PROSITE" id="PS50902">
    <property type="entry name" value="FLAVODOXIN_LIKE"/>
    <property type="match status" value="1"/>
</dbReference>
<dbReference type="CDD" id="cd07709">
    <property type="entry name" value="flavodiiron_proteins_MBL-fold"/>
    <property type="match status" value="1"/>
</dbReference>
<dbReference type="AlphaFoldDB" id="A0A397RHY2"/>
<dbReference type="OrthoDB" id="9807946at2"/>
<dbReference type="InterPro" id="IPR008254">
    <property type="entry name" value="Flavodoxin/NO_synth"/>
</dbReference>
<name>A0A397RHY2_9MOLU</name>
<dbReference type="SMART" id="SM00849">
    <property type="entry name" value="Lactamase_B"/>
    <property type="match status" value="1"/>
</dbReference>
<sequence length="377" mass="43229">MVKYIGVNDRKIDLFEGQFVVPEGVSYNSYLILDEKIAVMDTVDINFKDEFLANLEKALDGRKPDYLIVDHMEPDHSASIKALVDKYPNIEIVGNQTTFKMINQFFPGFTFKQVLVKEGDKLSLGKHNLSFIFAPMVHWPEVMMTYDSYDKCLYSADAFGKFGALDFDDPEGWACEARRYYFGIVGKFGVNVQNLFKKLPSIDLEIIRPLHGPVLTAPLDEYIRLYDIWSKYEPEADAVTIAYTSVYGNTRNAVNLLKDNITKDYDMFDLARDDFHEAIEGAFENKYLVLATTTYCSGIFPKMLDFLHALKERGYQNRTIAIIENGSWAPQAKKLIVEFIINNFKNIRIIEKTITIKSALTEENKKEIIELASELNK</sequence>
<proteinExistence type="inferred from homology"/>
<reference evidence="3 4" key="1">
    <citation type="submission" date="2018-08" db="EMBL/GenBank/DDBJ databases">
        <title>Genomic Encyclopedia of Archaeal and Bacterial Type Strains, Phase II (KMG-II): from individual species to whole genera.</title>
        <authorList>
            <person name="Goeker M."/>
        </authorList>
    </citation>
    <scope>NUCLEOTIDE SEQUENCE [LARGE SCALE GENOMIC DNA]</scope>
    <source>
        <strain evidence="3 4">ATCC 27112</strain>
    </source>
</reference>
<dbReference type="Gene3D" id="3.40.50.360">
    <property type="match status" value="1"/>
</dbReference>
<organism evidence="3 4">
    <name type="scientific">Anaeroplasma bactoclasticum</name>
    <dbReference type="NCBI Taxonomy" id="2088"/>
    <lineage>
        <taxon>Bacteria</taxon>
        <taxon>Bacillati</taxon>
        <taxon>Mycoplasmatota</taxon>
        <taxon>Mollicutes</taxon>
        <taxon>Anaeroplasmatales</taxon>
        <taxon>Anaeroplasmataceae</taxon>
        <taxon>Anaeroplasma</taxon>
    </lineage>
</organism>
<dbReference type="InterPro" id="IPR001279">
    <property type="entry name" value="Metallo-B-lactamas"/>
</dbReference>
<dbReference type="EMBL" id="QXEV01000021">
    <property type="protein sequence ID" value="RIA73950.1"/>
    <property type="molecule type" value="Genomic_DNA"/>
</dbReference>
<dbReference type="GO" id="GO:0046872">
    <property type="term" value="F:metal ion binding"/>
    <property type="evidence" value="ECO:0007669"/>
    <property type="project" value="InterPro"/>
</dbReference>
<dbReference type="RefSeq" id="WP_119016642.1">
    <property type="nucleotide sequence ID" value="NZ_QXEV01000021.1"/>
</dbReference>
<keyword evidence="4" id="KW-1185">Reference proteome</keyword>
<dbReference type="PANTHER" id="PTHR43717">
    <property type="entry name" value="ANAEROBIC NITRIC OXIDE REDUCTASE FLAVORUBREDOXIN"/>
    <property type="match status" value="1"/>
</dbReference>
<dbReference type="InterPro" id="IPR029039">
    <property type="entry name" value="Flavoprotein-like_sf"/>
</dbReference>
<evidence type="ECO:0000313" key="3">
    <source>
        <dbReference type="EMBL" id="RIA73950.1"/>
    </source>
</evidence>
<dbReference type="SUPFAM" id="SSF56281">
    <property type="entry name" value="Metallo-hydrolase/oxidoreductase"/>
    <property type="match status" value="1"/>
</dbReference>
<comment type="similarity">
    <text evidence="1">In the N-terminal section; belongs to the zinc metallo-hydrolase group 3 family.</text>
</comment>
<gene>
    <name evidence="3" type="ORF">EI71_01531</name>
</gene>
<dbReference type="SUPFAM" id="SSF52218">
    <property type="entry name" value="Flavoproteins"/>
    <property type="match status" value="1"/>
</dbReference>
<dbReference type="Gene3D" id="3.60.15.10">
    <property type="entry name" value="Ribonuclease Z/Hydroxyacylglutathione hydrolase-like"/>
    <property type="match status" value="1"/>
</dbReference>
<evidence type="ECO:0000256" key="1">
    <source>
        <dbReference type="ARBA" id="ARBA00007121"/>
    </source>
</evidence>
<dbReference type="InterPro" id="IPR036866">
    <property type="entry name" value="RibonucZ/Hydroxyglut_hydro"/>
</dbReference>
<feature type="domain" description="Flavodoxin-like" evidence="2">
    <location>
        <begin position="239"/>
        <end position="376"/>
    </location>
</feature>
<dbReference type="InterPro" id="IPR045761">
    <property type="entry name" value="ODP_dom"/>
</dbReference>
<dbReference type="Proteomes" id="UP000266506">
    <property type="component" value="Unassembled WGS sequence"/>
</dbReference>
<comment type="caution">
    <text evidence="3">The sequence shown here is derived from an EMBL/GenBank/DDBJ whole genome shotgun (WGS) entry which is preliminary data.</text>
</comment>
<protein>
    <submittedName>
        <fullName evidence="3">Flavorubredoxin</fullName>
    </submittedName>
</protein>
<dbReference type="GO" id="GO:0009055">
    <property type="term" value="F:electron transfer activity"/>
    <property type="evidence" value="ECO:0007669"/>
    <property type="project" value="InterPro"/>
</dbReference>
<dbReference type="GO" id="GO:0016491">
    <property type="term" value="F:oxidoreductase activity"/>
    <property type="evidence" value="ECO:0007669"/>
    <property type="project" value="InterPro"/>
</dbReference>
<dbReference type="PIRSF" id="PIRSF005243">
    <property type="entry name" value="ROO"/>
    <property type="match status" value="1"/>
</dbReference>
<dbReference type="PANTHER" id="PTHR43717:SF1">
    <property type="entry name" value="ANAEROBIC NITRIC OXIDE REDUCTASE FLAVORUBREDOXIN"/>
    <property type="match status" value="1"/>
</dbReference>
<dbReference type="InParanoid" id="A0A397RHY2"/>
<accession>A0A397RHY2</accession>